<evidence type="ECO:0000256" key="1">
    <source>
        <dbReference type="SAM" id="SignalP"/>
    </source>
</evidence>
<evidence type="ECO:0008006" key="4">
    <source>
        <dbReference type="Google" id="ProtNLM"/>
    </source>
</evidence>
<sequence length="250" mass="28226">MRFKVRHVLWTSLGLLALVGDASARPFYSPPPPAEDTPTWSGTAELGYTSLSGNTDSQTLITKGHLAWLTGDFTHSLRGEIRHVTKDDETSAERYQVTARERYDLNGMDYLFGFTRWDKDRFSGYHYQITAIAGYGRRVLNDDHQSLALEAGPGYRHDSLPDTSDRHLGVAYGALDYQWKLSETASLGQEFSLEHTRENLTSRSLTSLTARINDHLALKLSHELERNSQPPEEAMAKTDRTTTASLIYDW</sequence>
<dbReference type="RefSeq" id="WP_041602182.1">
    <property type="nucleotide sequence ID" value="NZ_CP087224.1"/>
</dbReference>
<comment type="caution">
    <text evidence="2">The sequence shown here is derived from an EMBL/GenBank/DDBJ whole genome shotgun (WGS) entry which is preliminary data.</text>
</comment>
<dbReference type="GeneID" id="91011163"/>
<keyword evidence="1" id="KW-0732">Signal</keyword>
<evidence type="ECO:0000313" key="2">
    <source>
        <dbReference type="EMBL" id="OBX34511.1"/>
    </source>
</evidence>
<dbReference type="EMBL" id="MAJD01000002">
    <property type="protein sequence ID" value="OBX34511.1"/>
    <property type="molecule type" value="Genomic_DNA"/>
</dbReference>
<dbReference type="PATRIC" id="fig|2746.7.peg.3671"/>
<dbReference type="InterPro" id="IPR007433">
    <property type="entry name" value="DUF481"/>
</dbReference>
<accession>A0A1B8NWV8</accession>
<gene>
    <name evidence="2" type="ORF">A8U91_03567</name>
</gene>
<dbReference type="Pfam" id="PF04338">
    <property type="entry name" value="DUF481"/>
    <property type="match status" value="1"/>
</dbReference>
<feature type="chain" id="PRO_5008611162" description="DUF481 domain-containing protein" evidence="1">
    <location>
        <begin position="25"/>
        <end position="250"/>
    </location>
</feature>
<proteinExistence type="predicted"/>
<dbReference type="Proteomes" id="UP000092504">
    <property type="component" value="Unassembled WGS sequence"/>
</dbReference>
<feature type="signal peptide" evidence="1">
    <location>
        <begin position="1"/>
        <end position="24"/>
    </location>
</feature>
<dbReference type="AlphaFoldDB" id="A0A1B8NWV8"/>
<reference evidence="2 3" key="1">
    <citation type="submission" date="2016-06" db="EMBL/GenBank/DDBJ databases">
        <title>Genome sequence of halotolerant plant growth promoting strain of Halomonas elongata HEK1 isolated from salterns of Rann of Kutch, Gujarat, India.</title>
        <authorList>
            <person name="Gaba S."/>
            <person name="Singh R.N."/>
            <person name="Abrol S."/>
            <person name="Kaushik R."/>
            <person name="Saxena A.K."/>
        </authorList>
    </citation>
    <scope>NUCLEOTIDE SEQUENCE [LARGE SCALE GENOMIC DNA]</scope>
    <source>
        <strain evidence="2 3">HEK1</strain>
    </source>
</reference>
<evidence type="ECO:0000313" key="3">
    <source>
        <dbReference type="Proteomes" id="UP000092504"/>
    </source>
</evidence>
<protein>
    <recommendedName>
        <fullName evidence="4">DUF481 domain-containing protein</fullName>
    </recommendedName>
</protein>
<organism evidence="2 3">
    <name type="scientific">Halomonas elongata</name>
    <dbReference type="NCBI Taxonomy" id="2746"/>
    <lineage>
        <taxon>Bacteria</taxon>
        <taxon>Pseudomonadati</taxon>
        <taxon>Pseudomonadota</taxon>
        <taxon>Gammaproteobacteria</taxon>
        <taxon>Oceanospirillales</taxon>
        <taxon>Halomonadaceae</taxon>
        <taxon>Halomonas</taxon>
    </lineage>
</organism>
<name>A0A1B8NWV8_HALEL</name>